<evidence type="ECO:0000256" key="3">
    <source>
        <dbReference type="ARBA" id="ARBA00022692"/>
    </source>
</evidence>
<keyword evidence="7" id="KW-0808">Transferase</keyword>
<dbReference type="AlphaFoldDB" id="A0A327YN31"/>
<feature type="transmembrane region" description="Helical" evidence="6">
    <location>
        <begin position="136"/>
        <end position="156"/>
    </location>
</feature>
<evidence type="ECO:0000256" key="6">
    <source>
        <dbReference type="SAM" id="Phobius"/>
    </source>
</evidence>
<dbReference type="PANTHER" id="PTHR42723">
    <property type="entry name" value="CHLOROPHYLL SYNTHASE"/>
    <property type="match status" value="1"/>
</dbReference>
<dbReference type="Gene3D" id="1.10.357.140">
    <property type="entry name" value="UbiA prenyltransferase"/>
    <property type="match status" value="1"/>
</dbReference>
<dbReference type="PANTHER" id="PTHR42723:SF1">
    <property type="entry name" value="CHLOROPHYLL SYNTHASE, CHLOROPLASTIC"/>
    <property type="match status" value="1"/>
</dbReference>
<feature type="transmembrane region" description="Helical" evidence="6">
    <location>
        <begin position="282"/>
        <end position="302"/>
    </location>
</feature>
<keyword evidence="3 6" id="KW-0812">Transmembrane</keyword>
<dbReference type="Gene3D" id="1.20.120.1780">
    <property type="entry name" value="UbiA prenyltransferase"/>
    <property type="match status" value="1"/>
</dbReference>
<dbReference type="RefSeq" id="WP_111567145.1">
    <property type="nucleotide sequence ID" value="NZ_QLMI01000005.1"/>
</dbReference>
<evidence type="ECO:0000256" key="1">
    <source>
        <dbReference type="ARBA" id="ARBA00004141"/>
    </source>
</evidence>
<feature type="transmembrane region" description="Helical" evidence="6">
    <location>
        <begin position="87"/>
        <end position="105"/>
    </location>
</feature>
<reference evidence="7 8" key="1">
    <citation type="submission" date="2018-06" db="EMBL/GenBank/DDBJ databases">
        <title>Genomic Encyclopedia of Type Strains, Phase III (KMG-III): the genomes of soil and plant-associated and newly described type strains.</title>
        <authorList>
            <person name="Whitman W."/>
        </authorList>
    </citation>
    <scope>NUCLEOTIDE SEQUENCE [LARGE SCALE GENOMIC DNA]</scope>
    <source>
        <strain evidence="7 8">CGMCC 1.12398</strain>
    </source>
</reference>
<proteinExistence type="predicted"/>
<feature type="transmembrane region" description="Helical" evidence="6">
    <location>
        <begin position="176"/>
        <end position="194"/>
    </location>
</feature>
<evidence type="ECO:0000313" key="8">
    <source>
        <dbReference type="Proteomes" id="UP000249620"/>
    </source>
</evidence>
<keyword evidence="4 6" id="KW-1133">Transmembrane helix</keyword>
<dbReference type="Proteomes" id="UP000249620">
    <property type="component" value="Unassembled WGS sequence"/>
</dbReference>
<dbReference type="InterPro" id="IPR000537">
    <property type="entry name" value="UbiA_prenyltransferase"/>
</dbReference>
<keyword evidence="2" id="KW-1003">Cell membrane</keyword>
<gene>
    <name evidence="7" type="ORF">B0I03_105129</name>
</gene>
<feature type="transmembrane region" description="Helical" evidence="6">
    <location>
        <begin position="251"/>
        <end position="270"/>
    </location>
</feature>
<evidence type="ECO:0000313" key="7">
    <source>
        <dbReference type="EMBL" id="RAK21696.1"/>
    </source>
</evidence>
<accession>A0A327YN31</accession>
<keyword evidence="5 6" id="KW-0472">Membrane</keyword>
<feature type="transmembrane region" description="Helical" evidence="6">
    <location>
        <begin position="111"/>
        <end position="129"/>
    </location>
</feature>
<feature type="transmembrane region" description="Helical" evidence="6">
    <location>
        <begin position="38"/>
        <end position="58"/>
    </location>
</feature>
<comment type="caution">
    <text evidence="7">The sequence shown here is derived from an EMBL/GenBank/DDBJ whole genome shotgun (WGS) entry which is preliminary data.</text>
</comment>
<sequence length="307" mass="34559">MKYLKLIRFQNLLMLAFMQLVFRYLFLAQSYVDLALTDFNYILLVIATVCIAAGGYVINNIMDQDTDEIAKPQNRVVGVSISETMAYNWYIGLTIVGVGIGFYLSNVIYKATFASMFILVATLLYMYATSFKQIPVLGNVVVALMLSTSIIIIGLFDILPAIDMDNRFRMKEAFDILMHYAIFAFIINLIREIVKDMEDMDGDYQSGINTLPIAIGIQKTKIIVGVLTVISIGILAYYVNSNLFELDYVVYYAMILIVGPLIYFGVKLLNATTKKEFHHLSLVLKIILFFGILSVAVIVFNLKLANA</sequence>
<dbReference type="CDD" id="cd13961">
    <property type="entry name" value="PT_UbiA_DGGGPS"/>
    <property type="match status" value="1"/>
</dbReference>
<dbReference type="InterPro" id="IPR044878">
    <property type="entry name" value="UbiA_sf"/>
</dbReference>
<dbReference type="GO" id="GO:0016765">
    <property type="term" value="F:transferase activity, transferring alkyl or aryl (other than methyl) groups"/>
    <property type="evidence" value="ECO:0007669"/>
    <property type="project" value="InterPro"/>
</dbReference>
<name>A0A327YN31_9FLAO</name>
<evidence type="ECO:0000256" key="4">
    <source>
        <dbReference type="ARBA" id="ARBA00022989"/>
    </source>
</evidence>
<feature type="transmembrane region" description="Helical" evidence="6">
    <location>
        <begin position="12"/>
        <end position="32"/>
    </location>
</feature>
<evidence type="ECO:0000256" key="2">
    <source>
        <dbReference type="ARBA" id="ARBA00022475"/>
    </source>
</evidence>
<evidence type="ECO:0000256" key="5">
    <source>
        <dbReference type="ARBA" id="ARBA00023136"/>
    </source>
</evidence>
<keyword evidence="8" id="KW-1185">Reference proteome</keyword>
<dbReference type="OrthoDB" id="9811562at2"/>
<dbReference type="NCBIfam" id="NF009512">
    <property type="entry name" value="PRK12872.1-1"/>
    <property type="match status" value="1"/>
</dbReference>
<protein>
    <submittedName>
        <fullName evidence="7">4-hydroxybenzoate polyprenyltransferase</fullName>
    </submittedName>
</protein>
<feature type="transmembrane region" description="Helical" evidence="6">
    <location>
        <begin position="222"/>
        <end position="239"/>
    </location>
</feature>
<comment type="subcellular location">
    <subcellularLocation>
        <location evidence="1">Membrane</location>
        <topology evidence="1">Multi-pass membrane protein</topology>
    </subcellularLocation>
</comment>
<organism evidence="7 8">
    <name type="scientific">Flavobacterium aquaticum</name>
    <dbReference type="NCBI Taxonomy" id="1236486"/>
    <lineage>
        <taxon>Bacteria</taxon>
        <taxon>Pseudomonadati</taxon>
        <taxon>Bacteroidota</taxon>
        <taxon>Flavobacteriia</taxon>
        <taxon>Flavobacteriales</taxon>
        <taxon>Flavobacteriaceae</taxon>
        <taxon>Flavobacterium</taxon>
    </lineage>
</organism>
<dbReference type="InterPro" id="IPR050475">
    <property type="entry name" value="Prenyltransferase_related"/>
</dbReference>
<dbReference type="EMBL" id="QLMI01000005">
    <property type="protein sequence ID" value="RAK21696.1"/>
    <property type="molecule type" value="Genomic_DNA"/>
</dbReference>
<dbReference type="Pfam" id="PF01040">
    <property type="entry name" value="UbiA"/>
    <property type="match status" value="1"/>
</dbReference>
<dbReference type="GO" id="GO:0016020">
    <property type="term" value="C:membrane"/>
    <property type="evidence" value="ECO:0007669"/>
    <property type="project" value="UniProtKB-SubCell"/>
</dbReference>